<dbReference type="AlphaFoldDB" id="E0AHA9"/>
<evidence type="ECO:0000256" key="3">
    <source>
        <dbReference type="SAM" id="SignalP"/>
    </source>
</evidence>
<dbReference type="CTD" id="13223011"/>
<reference evidence="4 5" key="1">
    <citation type="journal article" date="1998" name="Science">
        <title>Genome sequence of the nematode C. elegans: a platform for investigating biology.</title>
        <authorList>
            <consortium name="The C. elegans sequencing consortium"/>
            <person name="Sulson J.E."/>
            <person name="Waterston R."/>
        </authorList>
    </citation>
    <scope>NUCLEOTIDE SEQUENCE [LARGE SCALE GENOMIC DNA]</scope>
    <source>
        <strain evidence="4 5">Bristol N2</strain>
    </source>
</reference>
<dbReference type="Bgee" id="WBGene00195215">
    <property type="expression patterns" value="Expressed in adult organism"/>
</dbReference>
<gene>
    <name evidence="4" type="ORF">CELE_F55G7.5</name>
    <name evidence="4 6" type="ORF">F55G7.5</name>
</gene>
<keyword evidence="2" id="KW-1133">Transmembrane helix</keyword>
<keyword evidence="2" id="KW-0472">Membrane</keyword>
<feature type="chain" id="PRO_5003133151" evidence="3">
    <location>
        <begin position="23"/>
        <end position="144"/>
    </location>
</feature>
<evidence type="ECO:0000313" key="6">
    <source>
        <dbReference type="WormBase" id="F55G7.5"/>
    </source>
</evidence>
<sequence>MALSIIVLVCTFIVSAFTSTIAIQMNGTEMLSLVCGSTTISIKAAQQVVQSQEWLFPLIVIIIMIQVICLHQLVYAPTIKPEVEKKQKTVRKGGNGSVEHATFIIGSDTYVLLKSQIPGNDSDGDDSDSSNMNYDDGFIGTSSI</sequence>
<dbReference type="GeneID" id="13223011"/>
<dbReference type="InParanoid" id="E0AHA9"/>
<evidence type="ECO:0000313" key="4">
    <source>
        <dbReference type="EMBL" id="CBW44386.1"/>
    </source>
</evidence>
<dbReference type="PaxDb" id="6239-F55G7.5"/>
<dbReference type="EMBL" id="BX284606">
    <property type="protein sequence ID" value="CBW44386.1"/>
    <property type="molecule type" value="Genomic_DNA"/>
</dbReference>
<accession>E0AHA9</accession>
<name>E0AHA9_CAEEL</name>
<evidence type="ECO:0000256" key="2">
    <source>
        <dbReference type="SAM" id="Phobius"/>
    </source>
</evidence>
<feature type="region of interest" description="Disordered" evidence="1">
    <location>
        <begin position="120"/>
        <end position="144"/>
    </location>
</feature>
<proteinExistence type="predicted"/>
<dbReference type="HOGENOM" id="CLU_1798197_0_0_1"/>
<dbReference type="AGR" id="WB:WBGene00195215"/>
<evidence type="ECO:0000313" key="5">
    <source>
        <dbReference type="Proteomes" id="UP000001940"/>
    </source>
</evidence>
<dbReference type="RefSeq" id="NP_001257180.1">
    <property type="nucleotide sequence ID" value="NM_001270251.1"/>
</dbReference>
<dbReference type="KEGG" id="cel:CELE_F55G7.5"/>
<keyword evidence="5" id="KW-1185">Reference proteome</keyword>
<dbReference type="WormBase" id="F55G7.5">
    <property type="protein sequence ID" value="CE45233"/>
    <property type="gene ID" value="WBGene00195215"/>
</dbReference>
<dbReference type="Proteomes" id="UP000001940">
    <property type="component" value="Chromosome X"/>
</dbReference>
<organism evidence="4 5">
    <name type="scientific">Caenorhabditis elegans</name>
    <dbReference type="NCBI Taxonomy" id="6239"/>
    <lineage>
        <taxon>Eukaryota</taxon>
        <taxon>Metazoa</taxon>
        <taxon>Ecdysozoa</taxon>
        <taxon>Nematoda</taxon>
        <taxon>Chromadorea</taxon>
        <taxon>Rhabditida</taxon>
        <taxon>Rhabditina</taxon>
        <taxon>Rhabditomorpha</taxon>
        <taxon>Rhabditoidea</taxon>
        <taxon>Rhabditidae</taxon>
        <taxon>Peloderinae</taxon>
        <taxon>Caenorhabditis</taxon>
    </lineage>
</organism>
<evidence type="ECO:0000256" key="1">
    <source>
        <dbReference type="SAM" id="MobiDB-lite"/>
    </source>
</evidence>
<keyword evidence="2" id="KW-0812">Transmembrane</keyword>
<keyword evidence="3" id="KW-0732">Signal</keyword>
<protein>
    <submittedName>
        <fullName evidence="4">Membrane-associated protein</fullName>
    </submittedName>
</protein>
<feature type="transmembrane region" description="Helical" evidence="2">
    <location>
        <begin position="54"/>
        <end position="76"/>
    </location>
</feature>
<feature type="signal peptide" evidence="3">
    <location>
        <begin position="1"/>
        <end position="22"/>
    </location>
</feature>